<protein>
    <submittedName>
        <fullName evidence="2">Uncharacterized protein</fullName>
    </submittedName>
</protein>
<name>A0A1I6QAK3_9SPHI</name>
<proteinExistence type="predicted"/>
<evidence type="ECO:0000256" key="1">
    <source>
        <dbReference type="SAM" id="Phobius"/>
    </source>
</evidence>
<dbReference type="EMBL" id="FOZZ01000002">
    <property type="protein sequence ID" value="SFS49497.1"/>
    <property type="molecule type" value="Genomic_DNA"/>
</dbReference>
<keyword evidence="1" id="KW-0812">Transmembrane</keyword>
<feature type="transmembrane region" description="Helical" evidence="1">
    <location>
        <begin position="12"/>
        <end position="37"/>
    </location>
</feature>
<accession>A0A1I6QAK3</accession>
<gene>
    <name evidence="2" type="ORF">SAMN05660206_102230</name>
</gene>
<keyword evidence="1" id="KW-0472">Membrane</keyword>
<evidence type="ECO:0000313" key="3">
    <source>
        <dbReference type="Proteomes" id="UP000198785"/>
    </source>
</evidence>
<evidence type="ECO:0000313" key="2">
    <source>
        <dbReference type="EMBL" id="SFS49497.1"/>
    </source>
</evidence>
<reference evidence="2 3" key="1">
    <citation type="submission" date="2016-10" db="EMBL/GenBank/DDBJ databases">
        <authorList>
            <person name="de Groot N.N."/>
        </authorList>
    </citation>
    <scope>NUCLEOTIDE SEQUENCE [LARGE SCALE GENOMIC DNA]</scope>
    <source>
        <strain evidence="2 3">DSM 22789</strain>
    </source>
</reference>
<dbReference type="AlphaFoldDB" id="A0A1I6QAK3"/>
<dbReference type="Proteomes" id="UP000198785">
    <property type="component" value="Unassembled WGS sequence"/>
</dbReference>
<organism evidence="2 3">
    <name type="scientific">Sphingobacterium wenxiniae</name>
    <dbReference type="NCBI Taxonomy" id="683125"/>
    <lineage>
        <taxon>Bacteria</taxon>
        <taxon>Pseudomonadati</taxon>
        <taxon>Bacteroidota</taxon>
        <taxon>Sphingobacteriia</taxon>
        <taxon>Sphingobacteriales</taxon>
        <taxon>Sphingobacteriaceae</taxon>
        <taxon>Sphingobacterium</taxon>
    </lineage>
</organism>
<keyword evidence="1" id="KW-1133">Transmembrane helix</keyword>
<keyword evidence="3" id="KW-1185">Reference proteome</keyword>
<sequence>MLKSKVEYLFSFGGVCWISLKLSVCVVGSIKISYFYVKREFDKKTNK</sequence>